<dbReference type="PANTHER" id="PTHR12649:SF11">
    <property type="entry name" value="PEPTIDYL-TRNA HYDROLASE 2, MITOCHONDRIAL"/>
    <property type="match status" value="1"/>
</dbReference>
<keyword evidence="2 5" id="KW-0378">Hydrolase</keyword>
<dbReference type="Gene3D" id="3.40.1490.10">
    <property type="entry name" value="Bit1"/>
    <property type="match status" value="1"/>
</dbReference>
<comment type="similarity">
    <text evidence="3">Belongs to the PTH2 family.</text>
</comment>
<proteinExistence type="inferred from homology"/>
<dbReference type="EC" id="3.1.1.29" evidence="1"/>
<sequence>MNHDFIEALLRETLTFADQLKAALAANQPIQKLEHTSSSTHKQVLVLRKDLKMRLGKSVAQGAHASIGALLERGIRLPSAIIIPLDADIRPWLDGRFKKICVSTPDEASLLELYAQAQAAGLPAALITDSGLTEFHGVPTRTALSIGPGDAEAVDRITGGLPLL</sequence>
<accession>A0A2R5F7V5</accession>
<dbReference type="GO" id="GO:0004045">
    <property type="term" value="F:peptidyl-tRNA hydrolase activity"/>
    <property type="evidence" value="ECO:0007669"/>
    <property type="project" value="UniProtKB-EC"/>
</dbReference>
<protein>
    <recommendedName>
        <fullName evidence="1">peptidyl-tRNA hydrolase</fullName>
        <ecNumber evidence="1">3.1.1.29</ecNumber>
    </recommendedName>
</protein>
<dbReference type="EMBL" id="BDOQ01000007">
    <property type="protein sequence ID" value="GBG14322.1"/>
    <property type="molecule type" value="Genomic_DNA"/>
</dbReference>
<dbReference type="CDD" id="cd02407">
    <property type="entry name" value="PTH2_family"/>
    <property type="match status" value="1"/>
</dbReference>
<organism evidence="5 6">
    <name type="scientific">Novimethylophilus kurashikiensis</name>
    <dbReference type="NCBI Taxonomy" id="1825523"/>
    <lineage>
        <taxon>Bacteria</taxon>
        <taxon>Pseudomonadati</taxon>
        <taxon>Pseudomonadota</taxon>
        <taxon>Betaproteobacteria</taxon>
        <taxon>Nitrosomonadales</taxon>
        <taxon>Methylophilaceae</taxon>
        <taxon>Novimethylophilus</taxon>
    </lineage>
</organism>
<keyword evidence="6" id="KW-1185">Reference proteome</keyword>
<dbReference type="AlphaFoldDB" id="A0A2R5F7V5"/>
<evidence type="ECO:0000313" key="5">
    <source>
        <dbReference type="EMBL" id="GBG14322.1"/>
    </source>
</evidence>
<name>A0A2R5F7V5_9PROT</name>
<evidence type="ECO:0000256" key="4">
    <source>
        <dbReference type="ARBA" id="ARBA00048707"/>
    </source>
</evidence>
<comment type="catalytic activity">
    <reaction evidence="4">
        <text>an N-acyl-L-alpha-aminoacyl-tRNA + H2O = an N-acyl-L-amino acid + a tRNA + H(+)</text>
        <dbReference type="Rhea" id="RHEA:54448"/>
        <dbReference type="Rhea" id="RHEA-COMP:10123"/>
        <dbReference type="Rhea" id="RHEA-COMP:13883"/>
        <dbReference type="ChEBI" id="CHEBI:15377"/>
        <dbReference type="ChEBI" id="CHEBI:15378"/>
        <dbReference type="ChEBI" id="CHEBI:59874"/>
        <dbReference type="ChEBI" id="CHEBI:78442"/>
        <dbReference type="ChEBI" id="CHEBI:138191"/>
        <dbReference type="EC" id="3.1.1.29"/>
    </reaction>
</comment>
<dbReference type="GO" id="GO:0005829">
    <property type="term" value="C:cytosol"/>
    <property type="evidence" value="ECO:0007669"/>
    <property type="project" value="TreeGrafter"/>
</dbReference>
<dbReference type="RefSeq" id="WP_109015519.1">
    <property type="nucleotide sequence ID" value="NZ_BDOQ01000007.1"/>
</dbReference>
<evidence type="ECO:0000256" key="1">
    <source>
        <dbReference type="ARBA" id="ARBA00013260"/>
    </source>
</evidence>
<dbReference type="Proteomes" id="UP000245081">
    <property type="component" value="Unassembled WGS sequence"/>
</dbReference>
<dbReference type="SUPFAM" id="SSF102462">
    <property type="entry name" value="Peptidyl-tRNA hydrolase II"/>
    <property type="match status" value="1"/>
</dbReference>
<dbReference type="PANTHER" id="PTHR12649">
    <property type="entry name" value="PEPTIDYL-TRNA HYDROLASE 2"/>
    <property type="match status" value="1"/>
</dbReference>
<evidence type="ECO:0000256" key="2">
    <source>
        <dbReference type="ARBA" id="ARBA00022801"/>
    </source>
</evidence>
<dbReference type="NCBIfam" id="TIGR00283">
    <property type="entry name" value="arch_pth2"/>
    <property type="match status" value="1"/>
</dbReference>
<comment type="caution">
    <text evidence="5">The sequence shown here is derived from an EMBL/GenBank/DDBJ whole genome shotgun (WGS) entry which is preliminary data.</text>
</comment>
<reference evidence="5 6" key="1">
    <citation type="journal article" date="2018" name="Environ. Microbiol.">
        <title>Isolation and genomic characterization of Novimethylophilus kurashikiensis gen. nov. sp. nov., a new lanthanide-dependent methylotrophic species of Methylophilaceae.</title>
        <authorList>
            <person name="Lv H."/>
            <person name="Sahin N."/>
            <person name="Tani A."/>
        </authorList>
    </citation>
    <scope>NUCLEOTIDE SEQUENCE [LARGE SCALE GENOMIC DNA]</scope>
    <source>
        <strain evidence="5 6">La2-4</strain>
    </source>
</reference>
<dbReference type="InterPro" id="IPR002833">
    <property type="entry name" value="PTH2"/>
</dbReference>
<dbReference type="InterPro" id="IPR023476">
    <property type="entry name" value="Pep_tRNA_hydro_II_dom_sf"/>
</dbReference>
<dbReference type="Pfam" id="PF01981">
    <property type="entry name" value="PTH2"/>
    <property type="match status" value="1"/>
</dbReference>
<gene>
    <name evidence="5" type="primary">ptrh2</name>
    <name evidence="5" type="ORF">NMK_1920</name>
</gene>
<evidence type="ECO:0000256" key="3">
    <source>
        <dbReference type="ARBA" id="ARBA00038050"/>
    </source>
</evidence>
<dbReference type="OrthoDB" id="305758at2"/>
<evidence type="ECO:0000313" key="6">
    <source>
        <dbReference type="Proteomes" id="UP000245081"/>
    </source>
</evidence>